<dbReference type="Proteomes" id="UP000039865">
    <property type="component" value="Unassembled WGS sequence"/>
</dbReference>
<dbReference type="AlphaFoldDB" id="A0A078B3M7"/>
<keyword evidence="3" id="KW-1185">Reference proteome</keyword>
<feature type="region of interest" description="Disordered" evidence="1">
    <location>
        <begin position="1"/>
        <end position="23"/>
    </location>
</feature>
<name>A0A078B3M7_STYLE</name>
<gene>
    <name evidence="2" type="primary">Contig18707.g19871</name>
    <name evidence="2" type="ORF">STYLEM_16940</name>
</gene>
<organism evidence="2 3">
    <name type="scientific">Stylonychia lemnae</name>
    <name type="common">Ciliate</name>
    <dbReference type="NCBI Taxonomy" id="5949"/>
    <lineage>
        <taxon>Eukaryota</taxon>
        <taxon>Sar</taxon>
        <taxon>Alveolata</taxon>
        <taxon>Ciliophora</taxon>
        <taxon>Intramacronucleata</taxon>
        <taxon>Spirotrichea</taxon>
        <taxon>Stichotrichia</taxon>
        <taxon>Sporadotrichida</taxon>
        <taxon>Oxytrichidae</taxon>
        <taxon>Stylonychinae</taxon>
        <taxon>Stylonychia</taxon>
    </lineage>
</organism>
<feature type="compositionally biased region" description="Basic and acidic residues" evidence="1">
    <location>
        <begin position="12"/>
        <end position="23"/>
    </location>
</feature>
<evidence type="ECO:0000313" key="3">
    <source>
        <dbReference type="Proteomes" id="UP000039865"/>
    </source>
</evidence>
<reference evidence="2 3" key="1">
    <citation type="submission" date="2014-06" db="EMBL/GenBank/DDBJ databases">
        <authorList>
            <person name="Swart Estienne"/>
        </authorList>
    </citation>
    <scope>NUCLEOTIDE SEQUENCE [LARGE SCALE GENOMIC DNA]</scope>
    <source>
        <strain evidence="2 3">130c</strain>
    </source>
</reference>
<protein>
    <submittedName>
        <fullName evidence="2">Uncharacterized protein</fullName>
    </submittedName>
</protein>
<sequence length="101" mass="11329">MPRESPPPLCESGREKQEQKEELCPEITEPVTSGVAQTSSGQCWRQQVQAKVNSLLTAEEKVSIWNKSKNGVWLASKPMNHWCRPGRALVKPDASMNLNVR</sequence>
<proteinExistence type="predicted"/>
<dbReference type="InParanoid" id="A0A078B3M7"/>
<evidence type="ECO:0000313" key="2">
    <source>
        <dbReference type="EMBL" id="CDW87827.1"/>
    </source>
</evidence>
<accession>A0A078B3M7</accession>
<dbReference type="EMBL" id="CCKQ01015972">
    <property type="protein sequence ID" value="CDW87827.1"/>
    <property type="molecule type" value="Genomic_DNA"/>
</dbReference>
<evidence type="ECO:0000256" key="1">
    <source>
        <dbReference type="SAM" id="MobiDB-lite"/>
    </source>
</evidence>